<proteinExistence type="evidence at transcript level"/>
<sequence>MGCVITTSPNKGFFTRYMTLEIIVCFANCGTAIGRHTTFHHAGLFIRFRGRSILGSHRPISIHVSTDLDTSPFTFTSITISRYTNICHAGLLRLGVQCIQSFIGAISINARMDFNNIFFTFEIFTNYLIRATLIRVF</sequence>
<evidence type="ECO:0000313" key="1">
    <source>
        <dbReference type="EMBL" id="ACN26338.1"/>
    </source>
</evidence>
<name>C0HH35_MAIZE</name>
<dbReference type="AlphaFoldDB" id="C0HH35"/>
<reference evidence="1" key="2">
    <citation type="submission" date="2012-06" db="EMBL/GenBank/DDBJ databases">
        <authorList>
            <person name="Yu Y."/>
            <person name="Currie J."/>
            <person name="Lomeli R."/>
            <person name="Angelova A."/>
            <person name="Collura K."/>
            <person name="Wissotski M."/>
            <person name="Campos D."/>
            <person name="Kudrna D."/>
            <person name="Golser W."/>
            <person name="Ashely E."/>
            <person name="Descour A."/>
            <person name="Fernandes J."/>
            <person name="Soderlund C."/>
            <person name="Walbot V."/>
        </authorList>
    </citation>
    <scope>NUCLEOTIDE SEQUENCE</scope>
    <source>
        <strain evidence="1">B73</strain>
    </source>
</reference>
<accession>C0HH35</accession>
<reference evidence="1" key="1">
    <citation type="journal article" date="2009" name="PLoS Genet.">
        <title>Sequencing, mapping, and analysis of 27,455 maize full-length cDNAs.</title>
        <authorList>
            <person name="Soderlund C."/>
            <person name="Descour A."/>
            <person name="Kudrna D."/>
            <person name="Bomhoff M."/>
            <person name="Boyd L."/>
            <person name="Currie J."/>
            <person name="Angelova A."/>
            <person name="Collura K."/>
            <person name="Wissotski M."/>
            <person name="Ashley E."/>
            <person name="Morrow D."/>
            <person name="Fernandes J."/>
            <person name="Walbot V."/>
            <person name="Yu Y."/>
        </authorList>
    </citation>
    <scope>NUCLEOTIDE SEQUENCE</scope>
    <source>
        <strain evidence="1">B73</strain>
    </source>
</reference>
<dbReference type="EMBL" id="BT061641">
    <property type="protein sequence ID" value="ACN26338.1"/>
    <property type="molecule type" value="mRNA"/>
</dbReference>
<protein>
    <submittedName>
        <fullName evidence="1">Uncharacterized protein</fullName>
    </submittedName>
</protein>
<organism evidence="1">
    <name type="scientific">Zea mays</name>
    <name type="common">Maize</name>
    <dbReference type="NCBI Taxonomy" id="4577"/>
    <lineage>
        <taxon>Eukaryota</taxon>
        <taxon>Viridiplantae</taxon>
        <taxon>Streptophyta</taxon>
        <taxon>Embryophyta</taxon>
        <taxon>Tracheophyta</taxon>
        <taxon>Spermatophyta</taxon>
        <taxon>Magnoliopsida</taxon>
        <taxon>Liliopsida</taxon>
        <taxon>Poales</taxon>
        <taxon>Poaceae</taxon>
        <taxon>PACMAD clade</taxon>
        <taxon>Panicoideae</taxon>
        <taxon>Andropogonodae</taxon>
        <taxon>Andropogoneae</taxon>
        <taxon>Tripsacinae</taxon>
        <taxon>Zea</taxon>
    </lineage>
</organism>